<reference evidence="3" key="1">
    <citation type="journal article" date="2019" name="Int. J. Syst. Evol. Microbiol.">
        <title>The Global Catalogue of Microorganisms (GCM) 10K type strain sequencing project: providing services to taxonomists for standard genome sequencing and annotation.</title>
        <authorList>
            <consortium name="The Broad Institute Genomics Platform"/>
            <consortium name="The Broad Institute Genome Sequencing Center for Infectious Disease"/>
            <person name="Wu L."/>
            <person name="Ma J."/>
        </authorList>
    </citation>
    <scope>NUCLEOTIDE SEQUENCE [LARGE SCALE GENOMIC DNA]</scope>
    <source>
        <strain evidence="3">JCM 15614</strain>
    </source>
</reference>
<evidence type="ECO:0000313" key="3">
    <source>
        <dbReference type="Proteomes" id="UP001499924"/>
    </source>
</evidence>
<gene>
    <name evidence="2" type="ORF">GCM10010531_27840</name>
</gene>
<dbReference type="RefSeq" id="WP_344689533.1">
    <property type="nucleotide sequence ID" value="NZ_BAAAVV010000006.1"/>
</dbReference>
<sequence>MRSEKAAPQGTALSEDSAASVLFDVQRTAEPAQDTPTQLRRRRAASRRLEPMADGRRDPFEVDRRDRWTSTRTLHVECGRRTAWLYGGRAKHLIESAAQRSGAPIPSMWDHLRRLWIVPIDRADDILVYAEHVEGRFTTVEAVDR</sequence>
<keyword evidence="3" id="KW-1185">Reference proteome</keyword>
<feature type="region of interest" description="Disordered" evidence="1">
    <location>
        <begin position="27"/>
        <end position="58"/>
    </location>
</feature>
<organism evidence="2 3">
    <name type="scientific">Blastococcus jejuensis</name>
    <dbReference type="NCBI Taxonomy" id="351224"/>
    <lineage>
        <taxon>Bacteria</taxon>
        <taxon>Bacillati</taxon>
        <taxon>Actinomycetota</taxon>
        <taxon>Actinomycetes</taxon>
        <taxon>Geodermatophilales</taxon>
        <taxon>Geodermatophilaceae</taxon>
        <taxon>Blastococcus</taxon>
    </lineage>
</organism>
<evidence type="ECO:0000313" key="2">
    <source>
        <dbReference type="EMBL" id="GAA3172744.1"/>
    </source>
</evidence>
<evidence type="ECO:0000256" key="1">
    <source>
        <dbReference type="SAM" id="MobiDB-lite"/>
    </source>
</evidence>
<dbReference type="EMBL" id="BAAAVV010000006">
    <property type="protein sequence ID" value="GAA3172744.1"/>
    <property type="molecule type" value="Genomic_DNA"/>
</dbReference>
<accession>A0ABP6PAH9</accession>
<proteinExistence type="predicted"/>
<name>A0ABP6PAH9_9ACTN</name>
<dbReference type="Proteomes" id="UP001499924">
    <property type="component" value="Unassembled WGS sequence"/>
</dbReference>
<protein>
    <submittedName>
        <fullName evidence="2">Uncharacterized protein</fullName>
    </submittedName>
</protein>
<comment type="caution">
    <text evidence="2">The sequence shown here is derived from an EMBL/GenBank/DDBJ whole genome shotgun (WGS) entry which is preliminary data.</text>
</comment>
<feature type="compositionally biased region" description="Basic and acidic residues" evidence="1">
    <location>
        <begin position="47"/>
        <end position="58"/>
    </location>
</feature>